<keyword evidence="2 7" id="KW-0645">Protease</keyword>
<evidence type="ECO:0000313" key="7">
    <source>
        <dbReference type="EMBL" id="SHO66074.1"/>
    </source>
</evidence>
<evidence type="ECO:0000313" key="8">
    <source>
        <dbReference type="Proteomes" id="UP000186406"/>
    </source>
</evidence>
<dbReference type="InterPro" id="IPR004635">
    <property type="entry name" value="Pept_S49_SppA"/>
</dbReference>
<evidence type="ECO:0000256" key="5">
    <source>
        <dbReference type="SAM" id="Phobius"/>
    </source>
</evidence>
<dbReference type="InterPro" id="IPR002142">
    <property type="entry name" value="Peptidase_S49"/>
</dbReference>
<organism evidence="7 8">
    <name type="scientific">Pseudoxanthobacter soli DSM 19599</name>
    <dbReference type="NCBI Taxonomy" id="1123029"/>
    <lineage>
        <taxon>Bacteria</taxon>
        <taxon>Pseudomonadati</taxon>
        <taxon>Pseudomonadota</taxon>
        <taxon>Alphaproteobacteria</taxon>
        <taxon>Hyphomicrobiales</taxon>
        <taxon>Segnochrobactraceae</taxon>
        <taxon>Pseudoxanthobacter</taxon>
    </lineage>
</organism>
<evidence type="ECO:0000259" key="6">
    <source>
        <dbReference type="Pfam" id="PF01343"/>
    </source>
</evidence>
<protein>
    <submittedName>
        <fullName evidence="7">Protease-4</fullName>
    </submittedName>
</protein>
<dbReference type="STRING" id="1123029.SAMN02745172_02726"/>
<keyword evidence="8" id="KW-1185">Reference proteome</keyword>
<dbReference type="Gene3D" id="3.90.226.10">
    <property type="entry name" value="2-enoyl-CoA Hydratase, Chain A, domain 1"/>
    <property type="match status" value="1"/>
</dbReference>
<reference evidence="7 8" key="1">
    <citation type="submission" date="2016-12" db="EMBL/GenBank/DDBJ databases">
        <authorList>
            <person name="Song W.-J."/>
            <person name="Kurnit D.M."/>
        </authorList>
    </citation>
    <scope>NUCLEOTIDE SEQUENCE [LARGE SCALE GENOMIC DNA]</scope>
    <source>
        <strain evidence="7 8">DSM 19599</strain>
    </source>
</reference>
<keyword evidence="3" id="KW-0378">Hydrolase</keyword>
<dbReference type="AlphaFoldDB" id="A0A1M7ZME2"/>
<dbReference type="PANTHER" id="PTHR42987:SF6">
    <property type="entry name" value="PROTEINASE IV"/>
    <property type="match status" value="1"/>
</dbReference>
<keyword evidence="5" id="KW-0472">Membrane</keyword>
<evidence type="ECO:0000256" key="4">
    <source>
        <dbReference type="ARBA" id="ARBA00022825"/>
    </source>
</evidence>
<dbReference type="Gene3D" id="6.20.330.10">
    <property type="match status" value="1"/>
</dbReference>
<dbReference type="NCBIfam" id="TIGR00706">
    <property type="entry name" value="SppA_dom"/>
    <property type="match status" value="1"/>
</dbReference>
<sequence length="350" mass="36657">MPVERGTSDTGSLLQADAVVERRRLRRSVTGWRVAAIVAIALAIIAGIGLAGGLDDVRGEKDQIARLSVSGVITDDRDRIELIERMAKDPAVKGVIVAINSPGGTTAGGEGLYDALRRLAEKKPVVATIGTLGASAGYMTAIAADHIVARRTSITGSIGVLFQYGDAAKLLDTIGVEIGAVKSAPLKAEPAPYAPATQEAKAMLKSVVDDTYAWFVDIVAERRRLPHDRALALADGRIMTGHQAREAQLVDAIGGEEVAIAWLEKDRKVAAGLPVEDWEVKRRSGLLSLASSVGESLASGVTDGLFRSFGIAVDSAAFSSAGQRVDGLQSLWHVGPIGYDDDGGQGASQQ</sequence>
<dbReference type="Pfam" id="PF01343">
    <property type="entry name" value="Peptidase_S49"/>
    <property type="match status" value="1"/>
</dbReference>
<dbReference type="GO" id="GO:0006508">
    <property type="term" value="P:proteolysis"/>
    <property type="evidence" value="ECO:0007669"/>
    <property type="project" value="UniProtKB-KW"/>
</dbReference>
<comment type="similarity">
    <text evidence="1">Belongs to the peptidase S49 family.</text>
</comment>
<keyword evidence="4" id="KW-0720">Serine protease</keyword>
<keyword evidence="5" id="KW-0812">Transmembrane</keyword>
<dbReference type="EMBL" id="FRXO01000005">
    <property type="protein sequence ID" value="SHO66074.1"/>
    <property type="molecule type" value="Genomic_DNA"/>
</dbReference>
<keyword evidence="5" id="KW-1133">Transmembrane helix</keyword>
<evidence type="ECO:0000256" key="2">
    <source>
        <dbReference type="ARBA" id="ARBA00022670"/>
    </source>
</evidence>
<gene>
    <name evidence="7" type="ORF">SAMN02745172_02726</name>
</gene>
<dbReference type="Proteomes" id="UP000186406">
    <property type="component" value="Unassembled WGS sequence"/>
</dbReference>
<name>A0A1M7ZME2_9HYPH</name>
<feature type="transmembrane region" description="Helical" evidence="5">
    <location>
        <begin position="32"/>
        <end position="54"/>
    </location>
</feature>
<dbReference type="SUPFAM" id="SSF52096">
    <property type="entry name" value="ClpP/crotonase"/>
    <property type="match status" value="1"/>
</dbReference>
<proteinExistence type="inferred from homology"/>
<dbReference type="CDD" id="cd07023">
    <property type="entry name" value="S49_Sppa_N_C"/>
    <property type="match status" value="1"/>
</dbReference>
<feature type="domain" description="Peptidase S49" evidence="6">
    <location>
        <begin position="119"/>
        <end position="269"/>
    </location>
</feature>
<accession>A0A1M7ZME2</accession>
<evidence type="ECO:0000256" key="1">
    <source>
        <dbReference type="ARBA" id="ARBA00008683"/>
    </source>
</evidence>
<dbReference type="InterPro" id="IPR029045">
    <property type="entry name" value="ClpP/crotonase-like_dom_sf"/>
</dbReference>
<dbReference type="GO" id="GO:0008236">
    <property type="term" value="F:serine-type peptidase activity"/>
    <property type="evidence" value="ECO:0007669"/>
    <property type="project" value="UniProtKB-KW"/>
</dbReference>
<dbReference type="PANTHER" id="PTHR42987">
    <property type="entry name" value="PEPTIDASE S49"/>
    <property type="match status" value="1"/>
</dbReference>
<evidence type="ECO:0000256" key="3">
    <source>
        <dbReference type="ARBA" id="ARBA00022801"/>
    </source>
</evidence>
<dbReference type="RefSeq" id="WP_073629551.1">
    <property type="nucleotide sequence ID" value="NZ_FRXO01000005.1"/>
</dbReference>
<dbReference type="InterPro" id="IPR047272">
    <property type="entry name" value="S49_SppA_C"/>
</dbReference>